<dbReference type="RefSeq" id="XP_065957218.1">
    <property type="nucleotide sequence ID" value="XM_066099491.1"/>
</dbReference>
<dbReference type="Proteomes" id="UP000595662">
    <property type="component" value="Chromosome 4"/>
</dbReference>
<organism evidence="2 3">
    <name type="scientific">Penicillium digitatum</name>
    <name type="common">Green mold</name>
    <dbReference type="NCBI Taxonomy" id="36651"/>
    <lineage>
        <taxon>Eukaryota</taxon>
        <taxon>Fungi</taxon>
        <taxon>Dikarya</taxon>
        <taxon>Ascomycota</taxon>
        <taxon>Pezizomycotina</taxon>
        <taxon>Eurotiomycetes</taxon>
        <taxon>Eurotiomycetidae</taxon>
        <taxon>Eurotiales</taxon>
        <taxon>Aspergillaceae</taxon>
        <taxon>Penicillium</taxon>
    </lineage>
</organism>
<evidence type="ECO:0000313" key="3">
    <source>
        <dbReference type="Proteomes" id="UP000595662"/>
    </source>
</evidence>
<dbReference type="EMBL" id="CP060777">
    <property type="protein sequence ID" value="QQK45156.1"/>
    <property type="molecule type" value="Genomic_DNA"/>
</dbReference>
<sequence length="86" mass="10123">MDNYRKFEQRFEEQEIFFSKNTSVFDSRSSVSPPSEVGGAISESGDPTKNDHSFPSCRGYIRQPTLDRTYDVREINPWHRRVITEY</sequence>
<gene>
    <name evidence="2" type="ORF">Pdw03_0054</name>
</gene>
<evidence type="ECO:0000256" key="1">
    <source>
        <dbReference type="SAM" id="MobiDB-lite"/>
    </source>
</evidence>
<name>A0A7T7BMN1_PENDI</name>
<dbReference type="GeneID" id="90952081"/>
<evidence type="ECO:0000313" key="2">
    <source>
        <dbReference type="EMBL" id="QQK45156.1"/>
    </source>
</evidence>
<proteinExistence type="predicted"/>
<protein>
    <submittedName>
        <fullName evidence="2">Uncharacterized protein</fullName>
    </submittedName>
</protein>
<accession>A0A7T7BMN1</accession>
<feature type="region of interest" description="Disordered" evidence="1">
    <location>
        <begin position="24"/>
        <end position="60"/>
    </location>
</feature>
<dbReference type="AlphaFoldDB" id="A0A7T7BMN1"/>
<feature type="compositionally biased region" description="Polar residues" evidence="1">
    <location>
        <begin position="24"/>
        <end position="33"/>
    </location>
</feature>
<reference evidence="2 3" key="1">
    <citation type="submission" date="2020-08" db="EMBL/GenBank/DDBJ databases">
        <title>The completed genome sequence of the pathogenic ascomycete fungus Penicillium digitatum.</title>
        <authorList>
            <person name="Wang M."/>
        </authorList>
    </citation>
    <scope>NUCLEOTIDE SEQUENCE [LARGE SCALE GENOMIC DNA]</scope>
    <source>
        <strain evidence="2 3">PdW03</strain>
    </source>
</reference>